<organism evidence="5 6">
    <name type="scientific">Basidiobolus meristosporus CBS 931.73</name>
    <dbReference type="NCBI Taxonomy" id="1314790"/>
    <lineage>
        <taxon>Eukaryota</taxon>
        <taxon>Fungi</taxon>
        <taxon>Fungi incertae sedis</taxon>
        <taxon>Zoopagomycota</taxon>
        <taxon>Entomophthoromycotina</taxon>
        <taxon>Basidiobolomycetes</taxon>
        <taxon>Basidiobolales</taxon>
        <taxon>Basidiobolaceae</taxon>
        <taxon>Basidiobolus</taxon>
    </lineage>
</organism>
<feature type="region of interest" description="Disordered" evidence="3">
    <location>
        <begin position="115"/>
        <end position="146"/>
    </location>
</feature>
<dbReference type="GO" id="GO:0006338">
    <property type="term" value="P:chromatin remodeling"/>
    <property type="evidence" value="ECO:0007669"/>
    <property type="project" value="TreeGrafter"/>
</dbReference>
<keyword evidence="6" id="KW-1185">Reference proteome</keyword>
<dbReference type="AlphaFoldDB" id="A0A1Y1XQP2"/>
<feature type="domain" description="Bromo" evidence="4">
    <location>
        <begin position="1"/>
        <end position="57"/>
    </location>
</feature>
<dbReference type="OrthoDB" id="21449at2759"/>
<accession>A0A1Y1XQP2</accession>
<comment type="caution">
    <text evidence="5">The sequence shown here is derived from an EMBL/GenBank/DDBJ whole genome shotgun (WGS) entry which is preliminary data.</text>
</comment>
<dbReference type="InterPro" id="IPR036427">
    <property type="entry name" value="Bromodomain-like_sf"/>
</dbReference>
<dbReference type="GO" id="GO:0006355">
    <property type="term" value="P:regulation of DNA-templated transcription"/>
    <property type="evidence" value="ECO:0007669"/>
    <property type="project" value="TreeGrafter"/>
</dbReference>
<reference evidence="5 6" key="1">
    <citation type="submission" date="2016-07" db="EMBL/GenBank/DDBJ databases">
        <title>Pervasive Adenine N6-methylation of Active Genes in Fungi.</title>
        <authorList>
            <consortium name="DOE Joint Genome Institute"/>
            <person name="Mondo S.J."/>
            <person name="Dannebaum R.O."/>
            <person name="Kuo R.C."/>
            <person name="Labutti K."/>
            <person name="Haridas S."/>
            <person name="Kuo A."/>
            <person name="Salamov A."/>
            <person name="Ahrendt S.R."/>
            <person name="Lipzen A."/>
            <person name="Sullivan W."/>
            <person name="Andreopoulos W.B."/>
            <person name="Clum A."/>
            <person name="Lindquist E."/>
            <person name="Daum C."/>
            <person name="Ramamoorthy G.K."/>
            <person name="Gryganskyi A."/>
            <person name="Culley D."/>
            <person name="Magnuson J.K."/>
            <person name="James T.Y."/>
            <person name="O'Malley M.A."/>
            <person name="Stajich J.E."/>
            <person name="Spatafora J.W."/>
            <person name="Visel A."/>
            <person name="Grigoriev I.V."/>
        </authorList>
    </citation>
    <scope>NUCLEOTIDE SEQUENCE [LARGE SCALE GENOMIC DNA]</scope>
    <source>
        <strain evidence="5 6">CBS 931.73</strain>
    </source>
</reference>
<dbReference type="EMBL" id="MCFE01000540">
    <property type="protein sequence ID" value="ORX88047.1"/>
    <property type="molecule type" value="Genomic_DNA"/>
</dbReference>
<dbReference type="InterPro" id="IPR001487">
    <property type="entry name" value="Bromodomain"/>
</dbReference>
<sequence length="220" mass="25150">MLNIPTYTEIIREPLDLKTVKDKLEGDKYASPRSFEKDVRQIFFNCFLFNQPDTWLKKREYSAPSEFEMDIRQIFENCVTFNGPQHYYSQQAMLLEKILDEEMLAFQDLKPNIKQGSVGSRKSSKQPKKETSAAHATIPSSRRGPQVSISLAPKTLVGLALKMCESVIARIKPHPAFQPFQAPVDTVALGIPNYHKIIKQPIDFGTIEGKLRNRKHQSLE</sequence>
<evidence type="ECO:0000256" key="2">
    <source>
        <dbReference type="PROSITE-ProRule" id="PRU00035"/>
    </source>
</evidence>
<dbReference type="GO" id="GO:0005634">
    <property type="term" value="C:nucleus"/>
    <property type="evidence" value="ECO:0007669"/>
    <property type="project" value="TreeGrafter"/>
</dbReference>
<dbReference type="Proteomes" id="UP000193498">
    <property type="component" value="Unassembled WGS sequence"/>
</dbReference>
<evidence type="ECO:0000313" key="6">
    <source>
        <dbReference type="Proteomes" id="UP000193498"/>
    </source>
</evidence>
<keyword evidence="1 2" id="KW-0103">Bromodomain</keyword>
<protein>
    <recommendedName>
        <fullName evidence="4">Bromo domain-containing protein</fullName>
    </recommendedName>
</protein>
<dbReference type="Pfam" id="PF00439">
    <property type="entry name" value="Bromodomain"/>
    <property type="match status" value="3"/>
</dbReference>
<dbReference type="InterPro" id="IPR050935">
    <property type="entry name" value="Bromo_chromatin_reader"/>
</dbReference>
<dbReference type="PROSITE" id="PS50014">
    <property type="entry name" value="BROMODOMAIN_2"/>
    <property type="match status" value="2"/>
</dbReference>
<evidence type="ECO:0000256" key="3">
    <source>
        <dbReference type="SAM" id="MobiDB-lite"/>
    </source>
</evidence>
<dbReference type="PANTHER" id="PTHR22880:SF225">
    <property type="entry name" value="BROMODOMAIN-CONTAINING PROTEIN BET-1-RELATED"/>
    <property type="match status" value="1"/>
</dbReference>
<dbReference type="SUPFAM" id="SSF47370">
    <property type="entry name" value="Bromodomain"/>
    <property type="match status" value="3"/>
</dbReference>
<gene>
    <name evidence="5" type="ORF">K493DRAFT_385626</name>
</gene>
<evidence type="ECO:0000313" key="5">
    <source>
        <dbReference type="EMBL" id="ORX88047.1"/>
    </source>
</evidence>
<dbReference type="InParanoid" id="A0A1Y1XQP2"/>
<evidence type="ECO:0000256" key="1">
    <source>
        <dbReference type="ARBA" id="ARBA00023117"/>
    </source>
</evidence>
<evidence type="ECO:0000259" key="4">
    <source>
        <dbReference type="PROSITE" id="PS50014"/>
    </source>
</evidence>
<proteinExistence type="predicted"/>
<dbReference type="GO" id="GO:0000785">
    <property type="term" value="C:chromatin"/>
    <property type="evidence" value="ECO:0007669"/>
    <property type="project" value="TreeGrafter"/>
</dbReference>
<dbReference type="Gene3D" id="1.20.920.10">
    <property type="entry name" value="Bromodomain-like"/>
    <property type="match status" value="3"/>
</dbReference>
<name>A0A1Y1XQP2_9FUNG</name>
<feature type="domain" description="Bromo" evidence="4">
    <location>
        <begin position="172"/>
        <end position="220"/>
    </location>
</feature>
<dbReference type="STRING" id="1314790.A0A1Y1XQP2"/>
<dbReference type="PANTHER" id="PTHR22880">
    <property type="entry name" value="FALZ-RELATED BROMODOMAIN-CONTAINING PROTEINS"/>
    <property type="match status" value="1"/>
</dbReference>
<dbReference type="PRINTS" id="PR00503">
    <property type="entry name" value="BROMODOMAIN"/>
</dbReference>